<feature type="compositionally biased region" description="Polar residues" evidence="10">
    <location>
        <begin position="1034"/>
        <end position="1058"/>
    </location>
</feature>
<feature type="compositionally biased region" description="Basic and acidic residues" evidence="10">
    <location>
        <begin position="1113"/>
        <end position="1127"/>
    </location>
</feature>
<dbReference type="SUPFAM" id="SSF52540">
    <property type="entry name" value="P-loop containing nucleoside triphosphate hydrolases"/>
    <property type="match status" value="1"/>
</dbReference>
<feature type="transmembrane region" description="Helical" evidence="11">
    <location>
        <begin position="12"/>
        <end position="35"/>
    </location>
</feature>
<dbReference type="InterPro" id="IPR003593">
    <property type="entry name" value="AAA+_ATPase"/>
</dbReference>
<evidence type="ECO:0000256" key="6">
    <source>
        <dbReference type="ARBA" id="ARBA00022840"/>
    </source>
</evidence>
<dbReference type="Gene3D" id="3.40.50.300">
    <property type="entry name" value="P-loop containing nucleotide triphosphate hydrolases"/>
    <property type="match status" value="1"/>
</dbReference>
<evidence type="ECO:0000313" key="15">
    <source>
        <dbReference type="Proteomes" id="UP001212997"/>
    </source>
</evidence>
<evidence type="ECO:0000256" key="8">
    <source>
        <dbReference type="ARBA" id="ARBA00023136"/>
    </source>
</evidence>
<feature type="transmembrane region" description="Helical" evidence="11">
    <location>
        <begin position="159"/>
        <end position="180"/>
    </location>
</feature>
<comment type="subcellular location">
    <subcellularLocation>
        <location evidence="1">Membrane</location>
        <topology evidence="1">Multi-pass membrane protein</topology>
    </subcellularLocation>
</comment>
<evidence type="ECO:0000256" key="9">
    <source>
        <dbReference type="ARBA" id="ARBA00024363"/>
    </source>
</evidence>
<feature type="transmembrane region" description="Helical" evidence="11">
    <location>
        <begin position="447"/>
        <end position="468"/>
    </location>
</feature>
<keyword evidence="3 11" id="KW-0812">Transmembrane</keyword>
<keyword evidence="7 11" id="KW-1133">Transmembrane helix</keyword>
<keyword evidence="5" id="KW-0496">Mitochondrion</keyword>
<name>A0AAD5UZL5_9APHY</name>
<keyword evidence="4" id="KW-0547">Nucleotide-binding</keyword>
<dbReference type="FunFam" id="3.40.50.300:FF:000186">
    <property type="entry name" value="ATP-binding cassette sub-family B member 7, mitochondrial"/>
    <property type="match status" value="1"/>
</dbReference>
<feature type="region of interest" description="Disordered" evidence="10">
    <location>
        <begin position="1111"/>
        <end position="1169"/>
    </location>
</feature>
<evidence type="ECO:0000256" key="10">
    <source>
        <dbReference type="SAM" id="MobiDB-lite"/>
    </source>
</evidence>
<comment type="similarity">
    <text evidence="9">Belongs to the ABC transporter superfamily. ABCB family. Heavy Metal importer (TC 3.A.1.210) subfamily.</text>
</comment>
<feature type="transmembrane region" description="Helical" evidence="11">
    <location>
        <begin position="134"/>
        <end position="153"/>
    </location>
</feature>
<dbReference type="Pfam" id="PF00664">
    <property type="entry name" value="ABC_membrane"/>
    <property type="match status" value="1"/>
</dbReference>
<feature type="compositionally biased region" description="Basic residues" evidence="10">
    <location>
        <begin position="1152"/>
        <end position="1169"/>
    </location>
</feature>
<protein>
    <recommendedName>
        <fullName evidence="16">Mitochondrial half-size ABC transporter</fullName>
    </recommendedName>
</protein>
<dbReference type="SMART" id="SM00382">
    <property type="entry name" value="AAA"/>
    <property type="match status" value="1"/>
</dbReference>
<gene>
    <name evidence="14" type="ORF">NLI96_g7220</name>
</gene>
<dbReference type="Proteomes" id="UP001212997">
    <property type="component" value="Unassembled WGS sequence"/>
</dbReference>
<evidence type="ECO:0000256" key="4">
    <source>
        <dbReference type="ARBA" id="ARBA00022741"/>
    </source>
</evidence>
<dbReference type="InterPro" id="IPR039421">
    <property type="entry name" value="Type_1_exporter"/>
</dbReference>
<feature type="transmembrane region" description="Helical" evidence="11">
    <location>
        <begin position="62"/>
        <end position="87"/>
    </location>
</feature>
<organism evidence="14 15">
    <name type="scientific">Meripilus lineatus</name>
    <dbReference type="NCBI Taxonomy" id="2056292"/>
    <lineage>
        <taxon>Eukaryota</taxon>
        <taxon>Fungi</taxon>
        <taxon>Dikarya</taxon>
        <taxon>Basidiomycota</taxon>
        <taxon>Agaricomycotina</taxon>
        <taxon>Agaricomycetes</taxon>
        <taxon>Polyporales</taxon>
        <taxon>Meripilaceae</taxon>
        <taxon>Meripilus</taxon>
    </lineage>
</organism>
<evidence type="ECO:0000313" key="14">
    <source>
        <dbReference type="EMBL" id="KAJ3482087.1"/>
    </source>
</evidence>
<evidence type="ECO:0000256" key="11">
    <source>
        <dbReference type="SAM" id="Phobius"/>
    </source>
</evidence>
<dbReference type="PROSITE" id="PS00211">
    <property type="entry name" value="ABC_TRANSPORTER_1"/>
    <property type="match status" value="1"/>
</dbReference>
<feature type="compositionally biased region" description="Low complexity" evidence="10">
    <location>
        <begin position="997"/>
        <end position="1010"/>
    </location>
</feature>
<evidence type="ECO:0000256" key="7">
    <source>
        <dbReference type="ARBA" id="ARBA00022989"/>
    </source>
</evidence>
<evidence type="ECO:0000256" key="1">
    <source>
        <dbReference type="ARBA" id="ARBA00004141"/>
    </source>
</evidence>
<dbReference type="GO" id="GO:0140359">
    <property type="term" value="F:ABC-type transporter activity"/>
    <property type="evidence" value="ECO:0007669"/>
    <property type="project" value="InterPro"/>
</dbReference>
<keyword evidence="5" id="KW-0999">Mitochondrion inner membrane</keyword>
<comment type="caution">
    <text evidence="14">The sequence shown here is derived from an EMBL/GenBank/DDBJ whole genome shotgun (WGS) entry which is preliminary data.</text>
</comment>
<dbReference type="SUPFAM" id="SSF90123">
    <property type="entry name" value="ABC transporter transmembrane region"/>
    <property type="match status" value="1"/>
</dbReference>
<dbReference type="GO" id="GO:0016020">
    <property type="term" value="C:membrane"/>
    <property type="evidence" value="ECO:0007669"/>
    <property type="project" value="UniProtKB-SubCell"/>
</dbReference>
<evidence type="ECO:0000256" key="3">
    <source>
        <dbReference type="ARBA" id="ARBA00022692"/>
    </source>
</evidence>
<feature type="transmembrane region" description="Helical" evidence="11">
    <location>
        <begin position="532"/>
        <end position="554"/>
    </location>
</feature>
<accession>A0AAD5UZL5</accession>
<dbReference type="Gene3D" id="1.20.1560.10">
    <property type="entry name" value="ABC transporter type 1, transmembrane domain"/>
    <property type="match status" value="1"/>
</dbReference>
<dbReference type="InterPro" id="IPR003439">
    <property type="entry name" value="ABC_transporter-like_ATP-bd"/>
</dbReference>
<evidence type="ECO:0000256" key="2">
    <source>
        <dbReference type="ARBA" id="ARBA00022448"/>
    </source>
</evidence>
<feature type="compositionally biased region" description="Low complexity" evidence="10">
    <location>
        <begin position="239"/>
        <end position="258"/>
    </location>
</feature>
<dbReference type="InterPro" id="IPR017871">
    <property type="entry name" value="ABC_transporter-like_CS"/>
</dbReference>
<dbReference type="InterPro" id="IPR027417">
    <property type="entry name" value="P-loop_NTPase"/>
</dbReference>
<feature type="transmembrane region" description="Helical" evidence="11">
    <location>
        <begin position="422"/>
        <end position="441"/>
    </location>
</feature>
<dbReference type="InterPro" id="IPR036640">
    <property type="entry name" value="ABC1_TM_sf"/>
</dbReference>
<sequence>MGVAMAIPLQTYYLILFILRVVSPALVLLVTFSILPARPSTPSSPSPITPVVVASRVPRRGLILSLLSLSALTFFLDGFAFIVNAVVNKTWPRLTGIEVGALEGVAAYAGLAALGAWKDIHGVDVWNLRRLKTVIGTALFLDIAQVVWLGLGIRSPPSIVYILHLSFVAFRVLLLAPLWASLSNPRISYSPVAQGDEEAPTASSLLLPSSDAVAASQGLAPLVTDASKYGTFRISRSLAPTASGPTTRSPTPAPTSARIPQPKRSPRTPEVKDEVNLDPSWGEVLRRLQHITPHLWPSKSRGLQLLAGVCIFLVVVGRVVNFLVPLAFAQVVRIFEDKNSNASPWPYLFAYVGLRFLQATGGLAALRDTLWVPVMQYSDREMSLLSFNHLLNLSFAFHTHRKTGEILRILDRGAAINQTLEIIMFNIVPTFFDIGIALIFFCIYFEWTLALVIFFVMTAYVYASVVLTRWRTKLRRQMNERDVITRGIHTDCLLNYETVKYFGGEQHEGERYQDAIRQYQTLEYRVMTSLNILNLVQNFIITLGLLAGSMIVALRVVRGQSETHEFVFFITYLAQLYGPLNMLGYIYRSVNQSLVDTEKLLKLLSEPTDINDKPGAPDLIVENGEIEFENVSFAYDERTALSNVSFKVPKGSSVALVGESGSGKSTILRLLYRFYDLREGEGRILIDGKDIRDVTQASLRKAIGVVPQDSVLFNSSIAYNIGYGKFGASPEEIEAAAKAAQMHDRIMSFPDGYETKVGERGVRLSGGEKQRVAIARTLLKNPPILLLDEATSALDTSTEKDIQKALQNLQEGRSSLSIAHRLSTIASADLIIVLKDGQIVEQGTHGELLALDGIFATMWADQVSSSDTASAHKKELVAGYSVEPEDEVTTKVEPDNMAEVQPTTDTQENATEETYANGDVPEAEVVPEPVYTDSPAPEEKTLPPPPPPPEPVPVPTEAKVSDITPEAETLAPVAFPSSDESAPVTFPSEDGPKETDAPSASAAPIAFPASEQSAPIAFPAPSDGSAPIAFPGSETASQSTPSVTERAQSPGVTFQNVATPPRVGTPDVDQEGKRRRTLSTQGIQRLARRISITSKRQGSTASAILANAIPGLKRADTSGSHDSHPRAEGSSTPREGAKGSPTASVNSDIPRTKTKKDKKDKREKRRSMM</sequence>
<dbReference type="GO" id="GO:0000041">
    <property type="term" value="P:transition metal ion transport"/>
    <property type="evidence" value="ECO:0007669"/>
    <property type="project" value="UniProtKB-ARBA"/>
</dbReference>
<dbReference type="PANTHER" id="PTHR24221">
    <property type="entry name" value="ATP-BINDING CASSETTE SUB-FAMILY B"/>
    <property type="match status" value="1"/>
</dbReference>
<feature type="region of interest" description="Disordered" evidence="10">
    <location>
        <begin position="884"/>
        <end position="1082"/>
    </location>
</feature>
<dbReference type="GO" id="GO:0005524">
    <property type="term" value="F:ATP binding"/>
    <property type="evidence" value="ECO:0007669"/>
    <property type="project" value="UniProtKB-KW"/>
</dbReference>
<keyword evidence="8 11" id="KW-0472">Membrane</keyword>
<dbReference type="Pfam" id="PF00005">
    <property type="entry name" value="ABC_tran"/>
    <property type="match status" value="1"/>
</dbReference>
<dbReference type="PROSITE" id="PS50893">
    <property type="entry name" value="ABC_TRANSPORTER_2"/>
    <property type="match status" value="1"/>
</dbReference>
<keyword evidence="2" id="KW-0813">Transport</keyword>
<keyword evidence="15" id="KW-1185">Reference proteome</keyword>
<dbReference type="EMBL" id="JANAWD010000289">
    <property type="protein sequence ID" value="KAJ3482087.1"/>
    <property type="molecule type" value="Genomic_DNA"/>
</dbReference>
<reference evidence="14" key="1">
    <citation type="submission" date="2022-07" db="EMBL/GenBank/DDBJ databases">
        <title>Genome Sequence of Physisporinus lineatus.</title>
        <authorList>
            <person name="Buettner E."/>
        </authorList>
    </citation>
    <scope>NUCLEOTIDE SEQUENCE</scope>
    <source>
        <strain evidence="14">VT162</strain>
    </source>
</reference>
<feature type="compositionally biased region" description="Pro residues" evidence="10">
    <location>
        <begin position="942"/>
        <end position="954"/>
    </location>
</feature>
<dbReference type="InterPro" id="IPR011527">
    <property type="entry name" value="ABC1_TM_dom"/>
</dbReference>
<feature type="domain" description="ABC transmembrane type-1" evidence="13">
    <location>
        <begin position="309"/>
        <end position="592"/>
    </location>
</feature>
<evidence type="ECO:0000256" key="5">
    <source>
        <dbReference type="ARBA" id="ARBA00022792"/>
    </source>
</evidence>
<evidence type="ECO:0000259" key="13">
    <source>
        <dbReference type="PROSITE" id="PS50929"/>
    </source>
</evidence>
<evidence type="ECO:0000259" key="12">
    <source>
        <dbReference type="PROSITE" id="PS50893"/>
    </source>
</evidence>
<feature type="region of interest" description="Disordered" evidence="10">
    <location>
        <begin position="238"/>
        <end position="274"/>
    </location>
</feature>
<dbReference type="PROSITE" id="PS50929">
    <property type="entry name" value="ABC_TM1F"/>
    <property type="match status" value="1"/>
</dbReference>
<dbReference type="CDD" id="cd18583">
    <property type="entry name" value="ABC_6TM_HMT1"/>
    <property type="match status" value="1"/>
</dbReference>
<feature type="transmembrane region" description="Helical" evidence="11">
    <location>
        <begin position="305"/>
        <end position="328"/>
    </location>
</feature>
<dbReference type="PANTHER" id="PTHR24221:SF648">
    <property type="entry name" value="ABC-TYPE TRANSPORTER ATR1"/>
    <property type="match status" value="1"/>
</dbReference>
<evidence type="ECO:0008006" key="16">
    <source>
        <dbReference type="Google" id="ProtNLM"/>
    </source>
</evidence>
<proteinExistence type="inferred from homology"/>
<dbReference type="GO" id="GO:0016887">
    <property type="term" value="F:ATP hydrolysis activity"/>
    <property type="evidence" value="ECO:0007669"/>
    <property type="project" value="InterPro"/>
</dbReference>
<keyword evidence="6" id="KW-0067">ATP-binding</keyword>
<feature type="domain" description="ABC transporter" evidence="12">
    <location>
        <begin position="626"/>
        <end position="861"/>
    </location>
</feature>
<dbReference type="AlphaFoldDB" id="A0AAD5UZL5"/>
<feature type="compositionally biased region" description="Polar residues" evidence="10">
    <location>
        <begin position="901"/>
        <end position="914"/>
    </location>
</feature>